<dbReference type="EMBL" id="JAYMRS010000005">
    <property type="protein sequence ID" value="MFB8769044.1"/>
    <property type="molecule type" value="Genomic_DNA"/>
</dbReference>
<dbReference type="InterPro" id="IPR001223">
    <property type="entry name" value="Glyco_hydro18_cat"/>
</dbReference>
<dbReference type="SMART" id="SM00636">
    <property type="entry name" value="Glyco_18"/>
    <property type="match status" value="1"/>
</dbReference>
<evidence type="ECO:0000256" key="5">
    <source>
        <dbReference type="ARBA" id="ARBA00023295"/>
    </source>
</evidence>
<evidence type="ECO:0000256" key="3">
    <source>
        <dbReference type="ARBA" id="ARBA00022801"/>
    </source>
</evidence>
<evidence type="ECO:0000256" key="8">
    <source>
        <dbReference type="SAM" id="SignalP"/>
    </source>
</evidence>
<dbReference type="EC" id="3.2.1.14" evidence="2"/>
<evidence type="ECO:0000259" key="9">
    <source>
        <dbReference type="PROSITE" id="PS51173"/>
    </source>
</evidence>
<feature type="domain" description="CBM2" evidence="9">
    <location>
        <begin position="32"/>
        <end position="143"/>
    </location>
</feature>
<feature type="chain" id="PRO_5047105421" description="chitinase" evidence="8">
    <location>
        <begin position="26"/>
        <end position="556"/>
    </location>
</feature>
<dbReference type="InterPro" id="IPR012291">
    <property type="entry name" value="CBM2_carb-bd_dom_sf"/>
</dbReference>
<dbReference type="PROSITE" id="PS51173">
    <property type="entry name" value="CBM2"/>
    <property type="match status" value="1"/>
</dbReference>
<accession>A0ABV5DWW0</accession>
<evidence type="ECO:0000256" key="6">
    <source>
        <dbReference type="RuleBase" id="RU000489"/>
    </source>
</evidence>
<comment type="caution">
    <text evidence="11">The sequence shown here is derived from an EMBL/GenBank/DDBJ whole genome shotgun (WGS) entry which is preliminary data.</text>
</comment>
<dbReference type="Pfam" id="PF00553">
    <property type="entry name" value="CBM_2"/>
    <property type="match status" value="1"/>
</dbReference>
<dbReference type="CDD" id="cd06548">
    <property type="entry name" value="GH18_chitinase"/>
    <property type="match status" value="1"/>
</dbReference>
<comment type="similarity">
    <text evidence="7">Belongs to the glycosyl hydrolase 18 family.</text>
</comment>
<dbReference type="InterPro" id="IPR001919">
    <property type="entry name" value="CBD2"/>
</dbReference>
<dbReference type="SUPFAM" id="SSF49384">
    <property type="entry name" value="Carbohydrate-binding domain"/>
    <property type="match status" value="1"/>
</dbReference>
<dbReference type="Gene3D" id="3.10.50.10">
    <property type="match status" value="1"/>
</dbReference>
<dbReference type="Pfam" id="PF00704">
    <property type="entry name" value="Glyco_hydro_18"/>
    <property type="match status" value="1"/>
</dbReference>
<feature type="signal peptide" evidence="8">
    <location>
        <begin position="1"/>
        <end position="25"/>
    </location>
</feature>
<dbReference type="Proteomes" id="UP001585053">
    <property type="component" value="Unassembled WGS sequence"/>
</dbReference>
<organism evidence="11 12">
    <name type="scientific">Nocardiopsis alba</name>
    <dbReference type="NCBI Taxonomy" id="53437"/>
    <lineage>
        <taxon>Bacteria</taxon>
        <taxon>Bacillati</taxon>
        <taxon>Actinomycetota</taxon>
        <taxon>Actinomycetes</taxon>
        <taxon>Streptosporangiales</taxon>
        <taxon>Nocardiopsidaceae</taxon>
        <taxon>Nocardiopsis</taxon>
    </lineage>
</organism>
<dbReference type="PANTHER" id="PTHR11177:SF317">
    <property type="entry name" value="CHITINASE 12-RELATED"/>
    <property type="match status" value="1"/>
</dbReference>
<dbReference type="Gene3D" id="3.20.20.80">
    <property type="entry name" value="Glycosidases"/>
    <property type="match status" value="1"/>
</dbReference>
<dbReference type="PROSITE" id="PS51910">
    <property type="entry name" value="GH18_2"/>
    <property type="match status" value="1"/>
</dbReference>
<evidence type="ECO:0000256" key="7">
    <source>
        <dbReference type="RuleBase" id="RU004453"/>
    </source>
</evidence>
<dbReference type="InterPro" id="IPR001579">
    <property type="entry name" value="Glyco_hydro_18_chit_AS"/>
</dbReference>
<dbReference type="Gene3D" id="2.60.40.290">
    <property type="match status" value="1"/>
</dbReference>
<dbReference type="InterPro" id="IPR008965">
    <property type="entry name" value="CBM2/CBM3_carb-bd_dom_sf"/>
</dbReference>
<keyword evidence="12" id="KW-1185">Reference proteome</keyword>
<dbReference type="InterPro" id="IPR017853">
    <property type="entry name" value="GH"/>
</dbReference>
<dbReference type="SMART" id="SM00637">
    <property type="entry name" value="CBD_II"/>
    <property type="match status" value="1"/>
</dbReference>
<keyword evidence="4" id="KW-0624">Polysaccharide degradation</keyword>
<evidence type="ECO:0000256" key="4">
    <source>
        <dbReference type="ARBA" id="ARBA00023024"/>
    </source>
</evidence>
<dbReference type="SUPFAM" id="SSF51445">
    <property type="entry name" value="(Trans)glycosidases"/>
    <property type="match status" value="1"/>
</dbReference>
<protein>
    <recommendedName>
        <fullName evidence="2">chitinase</fullName>
        <ecNumber evidence="2">3.2.1.14</ecNumber>
    </recommendedName>
</protein>
<reference evidence="11 12" key="1">
    <citation type="submission" date="2024-01" db="EMBL/GenBank/DDBJ databases">
        <title>Genome mining of biosynthetic gene clusters to explore secondary metabolites of Streptomyces sp.</title>
        <authorList>
            <person name="Baig A."/>
            <person name="Ajitkumar Shintre N."/>
            <person name="Kumar H."/>
            <person name="Anbarasu A."/>
            <person name="Ramaiah S."/>
        </authorList>
    </citation>
    <scope>NUCLEOTIDE SEQUENCE [LARGE SCALE GENOMIC DNA]</scope>
    <source>
        <strain evidence="11 12">A01</strain>
    </source>
</reference>
<gene>
    <name evidence="11" type="ORF">VSQ78_15160</name>
</gene>
<keyword evidence="4" id="KW-0119">Carbohydrate metabolism</keyword>
<dbReference type="InterPro" id="IPR029070">
    <property type="entry name" value="Chitinase_insertion_sf"/>
</dbReference>
<evidence type="ECO:0000313" key="12">
    <source>
        <dbReference type="Proteomes" id="UP001585053"/>
    </source>
</evidence>
<dbReference type="RefSeq" id="WP_376737470.1">
    <property type="nucleotide sequence ID" value="NZ_JAYMRS010000005.1"/>
</dbReference>
<evidence type="ECO:0000313" key="11">
    <source>
        <dbReference type="EMBL" id="MFB8769044.1"/>
    </source>
</evidence>
<evidence type="ECO:0000259" key="10">
    <source>
        <dbReference type="PROSITE" id="PS51910"/>
    </source>
</evidence>
<name>A0ABV5DWW0_9ACTN</name>
<keyword evidence="4" id="KW-0146">Chitin degradation</keyword>
<evidence type="ECO:0000256" key="1">
    <source>
        <dbReference type="ARBA" id="ARBA00000822"/>
    </source>
</evidence>
<sequence>MSARRLRKTLAVPAAVVLAAPLALAAPPVAAETVDTGDLTVTYVESARWNTGYSGEITVHNASGADLTDWTLEFELPEGGRVHELWNATVEGTAEEGYTVTPPRWGAVVPAGGSYVFGFNGVHEGGNTHLLDCSINGANCAGTPSQGPEHDELSVAYFTQWGVKERDYHVRDLIDSGSADKLTHINYAFGNVGSDGECFMTNDPEDGDALADYGRVVPASESVDGAPDGPGQPLRGNFNQLRKLKELYPELVVSISLGGWNWSEHFSDAALTPESRERMVSSCVDLYLRGDLPVIDGAGGEGAAYGIFDGIDLDWEWPGSEGNPHNTVRPEDRENFTALVREFREQLDALGEETGRHFELSSFMPAGAWRLDSGYELDEIMPDFDFITVQGYDYHGTWETTTNHQSNLLPDPNDPGEVISTLTNVEAYLERGVDPEKIVLGVPFYGQGWTGVEPGPAGDGLFQSASGPAPGLYADGTEDWKALKELSGFEVHRDDDLGTAWLYDGETFWTYDDEIAMDQKTTWAMDNGLGGVMIWSIDGDDADGNLITAIDAALGR</sequence>
<keyword evidence="8" id="KW-0732">Signal</keyword>
<feature type="domain" description="GH18" evidence="10">
    <location>
        <begin position="152"/>
        <end position="556"/>
    </location>
</feature>
<keyword evidence="3 6" id="KW-0378">Hydrolase</keyword>
<dbReference type="SUPFAM" id="SSF54556">
    <property type="entry name" value="Chitinase insertion domain"/>
    <property type="match status" value="1"/>
</dbReference>
<dbReference type="InterPro" id="IPR011583">
    <property type="entry name" value="Chitinase_II/V-like_cat"/>
</dbReference>
<comment type="catalytic activity">
    <reaction evidence="1">
        <text>Random endo-hydrolysis of N-acetyl-beta-D-glucosaminide (1-&gt;4)-beta-linkages in chitin and chitodextrins.</text>
        <dbReference type="EC" id="3.2.1.14"/>
    </reaction>
</comment>
<dbReference type="PROSITE" id="PS01095">
    <property type="entry name" value="GH18_1"/>
    <property type="match status" value="1"/>
</dbReference>
<dbReference type="PANTHER" id="PTHR11177">
    <property type="entry name" value="CHITINASE"/>
    <property type="match status" value="1"/>
</dbReference>
<keyword evidence="5 6" id="KW-0326">Glycosidase</keyword>
<dbReference type="InterPro" id="IPR050314">
    <property type="entry name" value="Glycosyl_Hydrlase_18"/>
</dbReference>
<proteinExistence type="inferred from homology"/>
<dbReference type="GO" id="GO:0016787">
    <property type="term" value="F:hydrolase activity"/>
    <property type="evidence" value="ECO:0007669"/>
    <property type="project" value="UniProtKB-KW"/>
</dbReference>
<evidence type="ECO:0000256" key="2">
    <source>
        <dbReference type="ARBA" id="ARBA00012729"/>
    </source>
</evidence>